<dbReference type="Proteomes" id="UP000091857">
    <property type="component" value="Chromosome 7"/>
</dbReference>
<keyword evidence="2" id="KW-1185">Reference proteome</keyword>
<gene>
    <name evidence="1" type="ORF">MANES_07G109900v8</name>
</gene>
<dbReference type="EMBL" id="CM004393">
    <property type="protein sequence ID" value="KAG8651289.1"/>
    <property type="molecule type" value="Genomic_DNA"/>
</dbReference>
<organism evidence="1 2">
    <name type="scientific">Manihot esculenta</name>
    <name type="common">Cassava</name>
    <name type="synonym">Jatropha manihot</name>
    <dbReference type="NCBI Taxonomy" id="3983"/>
    <lineage>
        <taxon>Eukaryota</taxon>
        <taxon>Viridiplantae</taxon>
        <taxon>Streptophyta</taxon>
        <taxon>Embryophyta</taxon>
        <taxon>Tracheophyta</taxon>
        <taxon>Spermatophyta</taxon>
        <taxon>Magnoliopsida</taxon>
        <taxon>eudicotyledons</taxon>
        <taxon>Gunneridae</taxon>
        <taxon>Pentapetalae</taxon>
        <taxon>rosids</taxon>
        <taxon>fabids</taxon>
        <taxon>Malpighiales</taxon>
        <taxon>Euphorbiaceae</taxon>
        <taxon>Crotonoideae</taxon>
        <taxon>Manihoteae</taxon>
        <taxon>Manihot</taxon>
    </lineage>
</organism>
<reference evidence="2" key="1">
    <citation type="journal article" date="2016" name="Nat. Biotechnol.">
        <title>Sequencing wild and cultivated cassava and related species reveals extensive interspecific hybridization and genetic diversity.</title>
        <authorList>
            <person name="Bredeson J.V."/>
            <person name="Lyons J.B."/>
            <person name="Prochnik S.E."/>
            <person name="Wu G.A."/>
            <person name="Ha C.M."/>
            <person name="Edsinger-Gonzales E."/>
            <person name="Grimwood J."/>
            <person name="Schmutz J."/>
            <person name="Rabbi I.Y."/>
            <person name="Egesi C."/>
            <person name="Nauluvula P."/>
            <person name="Lebot V."/>
            <person name="Ndunguru J."/>
            <person name="Mkamilo G."/>
            <person name="Bart R.S."/>
            <person name="Setter T.L."/>
            <person name="Gleadow R.M."/>
            <person name="Kulakow P."/>
            <person name="Ferguson M.E."/>
            <person name="Rounsley S."/>
            <person name="Rokhsar D.S."/>
        </authorList>
    </citation>
    <scope>NUCLEOTIDE SEQUENCE [LARGE SCALE GENOMIC DNA]</scope>
    <source>
        <strain evidence="2">cv. AM560-2</strain>
    </source>
</reference>
<protein>
    <submittedName>
        <fullName evidence="1">Uncharacterized protein</fullName>
    </submittedName>
</protein>
<sequence length="718" mass="80680">MLYFIFSEEVFPVNVWWQKAYMSLFLEILRGVLRLIGVGDHKDEKDEEASHGNTSRESRLSQSIFSSSSTDSANNGSTYVNSVERIYDVSSSSNSHRKYVFSSSHCPETFPSWLPPSSSSSTPSKPSPQAPSYSLNPSIGLPKPAPSSSTPSPLSSVTSASSFRTIRKEPPSSSTPSLSSSNPPATFKPTFTPASSNLIKIPEVQRSYYESSPSPSKNLQSFKPTLSPAYSNFIKMPEVQRSCYESSPSPSKNLPSFKPTLAPASSNVTGQQTEDNYVLVQKDAEPIYMIPKDIQDLIKKDMVPGVLKKPLSMSTYKDYFAALLYAEDFYIEKWSKFKLVDITLKLQKASVLDRRLQFTENDEKHNKTFVTFEIDSCCERRPFLLSRDFVFARPSGNKSEPFQGLIYRVARSTTVLVEFGDDFHAQHHSSCKYDVSFSFNRVCLKRAHQAIEAASNPSFKDYIFPDCDFRMRLSASSPSYSKILSFHGPPPYLIEGPLCVTKARWNENRQLSETGLFVQESVLEIYQSSQKHRVLICAPINSTCDLLTRSLKRHIPESDMFRANAAFREIDGVPTDILSSCVYKGECFSCPRLQELQNFRVILSTYVSSFRLCNEGIAAGHFSHIFLMDASSATEPEAMVALANLANKNTTVVVTGAPGNYPAWVRSDIARKNGLKDSYFKRLRERNPYSRLDPMFIKKLVSFESTEDKQSFDPFSFV</sequence>
<name>A0ACB7HEU7_MANES</name>
<proteinExistence type="predicted"/>
<evidence type="ECO:0000313" key="2">
    <source>
        <dbReference type="Proteomes" id="UP000091857"/>
    </source>
</evidence>
<comment type="caution">
    <text evidence="1">The sequence shown here is derived from an EMBL/GenBank/DDBJ whole genome shotgun (WGS) entry which is preliminary data.</text>
</comment>
<evidence type="ECO:0000313" key="1">
    <source>
        <dbReference type="EMBL" id="KAG8651289.1"/>
    </source>
</evidence>
<accession>A0ACB7HEU7</accession>